<organism evidence="3 4">
    <name type="scientific">Plectosphaerella cucumerina</name>
    <dbReference type="NCBI Taxonomy" id="40658"/>
    <lineage>
        <taxon>Eukaryota</taxon>
        <taxon>Fungi</taxon>
        <taxon>Dikarya</taxon>
        <taxon>Ascomycota</taxon>
        <taxon>Pezizomycotina</taxon>
        <taxon>Sordariomycetes</taxon>
        <taxon>Hypocreomycetidae</taxon>
        <taxon>Glomerellales</taxon>
        <taxon>Plectosphaerellaceae</taxon>
        <taxon>Plectosphaerella</taxon>
    </lineage>
</organism>
<dbReference type="AlphaFoldDB" id="A0A8K0T8Q4"/>
<keyword evidence="4" id="KW-1185">Reference proteome</keyword>
<accession>A0A8K0T8Q4</accession>
<evidence type="ECO:0000313" key="4">
    <source>
        <dbReference type="Proteomes" id="UP000813385"/>
    </source>
</evidence>
<feature type="coiled-coil region" evidence="1">
    <location>
        <begin position="97"/>
        <end position="141"/>
    </location>
</feature>
<proteinExistence type="predicted"/>
<evidence type="ECO:0000256" key="1">
    <source>
        <dbReference type="SAM" id="Coils"/>
    </source>
</evidence>
<name>A0A8K0T8Q4_9PEZI</name>
<dbReference type="Gene3D" id="3.40.50.720">
    <property type="entry name" value="NAD(P)-binding Rossmann-like Domain"/>
    <property type="match status" value="1"/>
</dbReference>
<dbReference type="SUPFAM" id="SSF51735">
    <property type="entry name" value="NAD(P)-binding Rossmann-fold domains"/>
    <property type="match status" value="1"/>
</dbReference>
<keyword evidence="1" id="KW-0175">Coiled coil</keyword>
<evidence type="ECO:0000256" key="2">
    <source>
        <dbReference type="SAM" id="MobiDB-lite"/>
    </source>
</evidence>
<feature type="compositionally biased region" description="Gly residues" evidence="2">
    <location>
        <begin position="1"/>
        <end position="11"/>
    </location>
</feature>
<evidence type="ECO:0000313" key="3">
    <source>
        <dbReference type="EMBL" id="KAH7354146.1"/>
    </source>
</evidence>
<protein>
    <submittedName>
        <fullName evidence="3">Uncharacterized protein</fullName>
    </submittedName>
</protein>
<dbReference type="Proteomes" id="UP000813385">
    <property type="component" value="Unassembled WGS sequence"/>
</dbReference>
<dbReference type="InterPro" id="IPR036291">
    <property type="entry name" value="NAD(P)-bd_dom_sf"/>
</dbReference>
<gene>
    <name evidence="3" type="ORF">B0T11DRAFT_301179</name>
</gene>
<sequence length="364" mass="40908">MSTGQGPGPLQGTGTRVKRDSAPSPVQQGVTSPEPPLPPTAREKLKRLVADHLIRGTHHVKFQRVQELATSNPSLRDTFLAPYLHTKAFLTGEIDRLEKQLDRRSSLTGEIDRLEKQLDRRSSLTGEIDRLEKQLDRRTRSWTLSSRWPHLNTFIKYFWAVDSYLFGKLGFIHRLGLGLPADLAVGPFRDHGANPGLLLRGLVSEVHRSGFARHDTRENSRFWFTRGDLDSPETLDSAGSAGALVKTPASFADPDVPAYTRRIATNIRNAVVKSGSVKRLVYISSLGAQHSTGVGEVRSNHESEVILRDAADEDRSSRPLVRDFVEMTESFLPVDSWRRRCRRWRAILVFYAWDTYDSATVGSE</sequence>
<dbReference type="EMBL" id="JAGPXD010000005">
    <property type="protein sequence ID" value="KAH7354146.1"/>
    <property type="molecule type" value="Genomic_DNA"/>
</dbReference>
<feature type="region of interest" description="Disordered" evidence="2">
    <location>
        <begin position="1"/>
        <end position="40"/>
    </location>
</feature>
<comment type="caution">
    <text evidence="3">The sequence shown here is derived from an EMBL/GenBank/DDBJ whole genome shotgun (WGS) entry which is preliminary data.</text>
</comment>
<reference evidence="3" key="1">
    <citation type="journal article" date="2021" name="Nat. Commun.">
        <title>Genetic determinants of endophytism in the Arabidopsis root mycobiome.</title>
        <authorList>
            <person name="Mesny F."/>
            <person name="Miyauchi S."/>
            <person name="Thiergart T."/>
            <person name="Pickel B."/>
            <person name="Atanasova L."/>
            <person name="Karlsson M."/>
            <person name="Huettel B."/>
            <person name="Barry K.W."/>
            <person name="Haridas S."/>
            <person name="Chen C."/>
            <person name="Bauer D."/>
            <person name="Andreopoulos W."/>
            <person name="Pangilinan J."/>
            <person name="LaButti K."/>
            <person name="Riley R."/>
            <person name="Lipzen A."/>
            <person name="Clum A."/>
            <person name="Drula E."/>
            <person name="Henrissat B."/>
            <person name="Kohler A."/>
            <person name="Grigoriev I.V."/>
            <person name="Martin F.M."/>
            <person name="Hacquard S."/>
        </authorList>
    </citation>
    <scope>NUCLEOTIDE SEQUENCE</scope>
    <source>
        <strain evidence="3">MPI-CAGE-AT-0016</strain>
    </source>
</reference>